<feature type="compositionally biased region" description="Basic and acidic residues" evidence="1">
    <location>
        <begin position="275"/>
        <end position="285"/>
    </location>
</feature>
<dbReference type="AlphaFoldDB" id="A0A1U7EVY2"/>
<dbReference type="HOGENOM" id="CLU_069299_0_0_2"/>
<dbReference type="Proteomes" id="UP000002698">
    <property type="component" value="Chromosome"/>
</dbReference>
<dbReference type="RefSeq" id="WP_011322842.1">
    <property type="nucleotide sequence ID" value="NC_007426.1"/>
</dbReference>
<gene>
    <name evidence="2" type="ordered locus">NP_2248A</name>
</gene>
<dbReference type="EnsemblBacteria" id="CAI49215">
    <property type="protein sequence ID" value="CAI49215"/>
    <property type="gene ID" value="NP_2248A"/>
</dbReference>
<dbReference type="eggNOG" id="arCOG03104">
    <property type="taxonomic scope" value="Archaea"/>
</dbReference>
<dbReference type="InterPro" id="IPR043901">
    <property type="entry name" value="DUF5787"/>
</dbReference>
<evidence type="ECO:0000313" key="2">
    <source>
        <dbReference type="EMBL" id="CAI49215.1"/>
    </source>
</evidence>
<name>A0A1U7EVY2_NATPD</name>
<protein>
    <submittedName>
        <fullName evidence="2">Uncharacterized protein</fullName>
    </submittedName>
</protein>
<evidence type="ECO:0000313" key="3">
    <source>
        <dbReference type="Proteomes" id="UP000002698"/>
    </source>
</evidence>
<dbReference type="GeneID" id="3701391"/>
<feature type="compositionally biased region" description="Basic and acidic residues" evidence="1">
    <location>
        <begin position="293"/>
        <end position="302"/>
    </location>
</feature>
<evidence type="ECO:0000256" key="1">
    <source>
        <dbReference type="SAM" id="MobiDB-lite"/>
    </source>
</evidence>
<organism evidence="2 3">
    <name type="scientific">Natronomonas pharaonis (strain ATCC 35678 / DSM 2160 / CIP 103997 / JCM 8858 / NBRC 14720 / NCIMB 2260 / Gabara)</name>
    <name type="common">Halobacterium pharaonis</name>
    <dbReference type="NCBI Taxonomy" id="348780"/>
    <lineage>
        <taxon>Archaea</taxon>
        <taxon>Methanobacteriati</taxon>
        <taxon>Methanobacteriota</taxon>
        <taxon>Stenosarchaea group</taxon>
        <taxon>Halobacteria</taxon>
        <taxon>Halobacteriales</taxon>
        <taxon>Natronomonadaceae</taxon>
        <taxon>Natronomonas</taxon>
    </lineage>
</organism>
<dbReference type="EMBL" id="CR936257">
    <property type="protein sequence ID" value="CAI49215.1"/>
    <property type="molecule type" value="Genomic_DNA"/>
</dbReference>
<sequence>MREFAFELAVAASLEAATDGLVARQLGTRDRIVDLVEIEPGPDFSERTSLTAEPIPPLAIESAVGVGTARDPVEAIDTDPDHARSVADQAIEAGFFTAERRGSRRHVRQTARYPDWFAGLHAYENKPDLDRPGDLERQLRKDVSLALFDTVTLVTDSYVTGAHRNRIPEVVGIVRFDAEHGETTVIRDAEPLSTETTGIAIGERSPARVDIEPIPSERKTALRLRLAERAYGKGWRPDGLPPCTQADARGPPFASDDALPYCQWKGRFVHPTRECGPDCGGHEAAEPPPADIDAVRAEKTPWEPDPPGAGRTQTSLDDF</sequence>
<dbReference type="STRING" id="348780.NP_2248A"/>
<dbReference type="Pfam" id="PF19100">
    <property type="entry name" value="DUF5787"/>
    <property type="match status" value="1"/>
</dbReference>
<proteinExistence type="predicted"/>
<reference evidence="2 3" key="1">
    <citation type="journal article" date="2005" name="Genome Res.">
        <title>Living with two extremes: conclusions from the genome sequence of Natronomonas pharaonis.</title>
        <authorList>
            <person name="Falb M."/>
            <person name="Pfeiffer F."/>
            <person name="Palm P."/>
            <person name="Rodewald K."/>
            <person name="Hickmann V."/>
            <person name="Tittor J."/>
            <person name="Oesterhelt D."/>
        </authorList>
    </citation>
    <scope>NUCLEOTIDE SEQUENCE [LARGE SCALE GENOMIC DNA]</scope>
    <source>
        <strain evidence="3">ATCC 35678 / DSM 2160 / CIP 103997 / JCM 8858 / NBRC 14720 / NCIMB 2260 / Gabara</strain>
    </source>
</reference>
<dbReference type="OrthoDB" id="211869at2157"/>
<feature type="region of interest" description="Disordered" evidence="1">
    <location>
        <begin position="275"/>
        <end position="319"/>
    </location>
</feature>
<keyword evidence="3" id="KW-1185">Reference proteome</keyword>
<accession>A0A1U7EVY2</accession>
<dbReference type="KEGG" id="nph:NP_2248A"/>